<dbReference type="GO" id="GO:0043596">
    <property type="term" value="C:nuclear replication fork"/>
    <property type="evidence" value="ECO:0007669"/>
    <property type="project" value="EnsemblFungi"/>
</dbReference>
<dbReference type="GO" id="GO:0000811">
    <property type="term" value="C:GINS complex"/>
    <property type="evidence" value="ECO:0007669"/>
    <property type="project" value="UniProtKB-UniRule"/>
</dbReference>
<proteinExistence type="inferred from homology"/>
<evidence type="ECO:0000259" key="9">
    <source>
        <dbReference type="Pfam" id="PF22466"/>
    </source>
</evidence>
<dbReference type="EMBL" id="JABWAB010000005">
    <property type="protein sequence ID" value="KAF6051183.1"/>
    <property type="molecule type" value="Genomic_DNA"/>
</dbReference>
<reference evidence="10" key="1">
    <citation type="submission" date="2020-03" db="EMBL/GenBank/DDBJ databases">
        <title>FDA dAtabase for Regulatory Grade micrObial Sequences (FDA-ARGOS): Supporting development and validation of Infectious Disease Dx tests.</title>
        <authorList>
            <person name="Campos J."/>
            <person name="Goldberg B."/>
            <person name="Tallon L."/>
            <person name="Sadzewicz L."/>
            <person name="Vavikolanu K."/>
            <person name="Mehta A."/>
            <person name="Aluvathingal J."/>
            <person name="Nadendla S."/>
            <person name="Nandy P."/>
            <person name="Geyer C."/>
            <person name="Yan Y."/>
            <person name="Sichtig H."/>
        </authorList>
    </citation>
    <scope>NUCLEOTIDE SEQUENCE [LARGE SCALE GENOMIC DNA]</scope>
    <source>
        <strain evidence="10">FDAARGOS_652</strain>
    </source>
</reference>
<dbReference type="PANTHER" id="PTHR22768">
    <property type="entry name" value="DNA REPLICATION COMPLEX GINS PROTEIN PSF3"/>
    <property type="match status" value="1"/>
</dbReference>
<protein>
    <recommendedName>
        <fullName evidence="4 7">DNA replication complex GINS protein PSF3</fullName>
    </recommendedName>
</protein>
<dbReference type="InterPro" id="IPR036224">
    <property type="entry name" value="GINS_bundle-like_dom_sf"/>
</dbReference>
<evidence type="ECO:0000313" key="11">
    <source>
        <dbReference type="Proteomes" id="UP000590412"/>
    </source>
</evidence>
<comment type="similarity">
    <text evidence="2 7">Belongs to the GINS3/PSF3 family.</text>
</comment>
<gene>
    <name evidence="10" type="ORF">FOB60_003851</name>
</gene>
<keyword evidence="6 7" id="KW-0539">Nucleus</keyword>
<dbReference type="Gene3D" id="1.20.58.2050">
    <property type="match status" value="1"/>
</dbReference>
<dbReference type="SUPFAM" id="SSF158573">
    <property type="entry name" value="GINS helical bundle-like"/>
    <property type="match status" value="1"/>
</dbReference>
<dbReference type="InterPro" id="IPR038437">
    <property type="entry name" value="GINS_Psf3_sf"/>
</dbReference>
<evidence type="ECO:0000313" key="10">
    <source>
        <dbReference type="EMBL" id="KAF6051183.1"/>
    </source>
</evidence>
<organism evidence="10 11">
    <name type="scientific">Candida parapsilosis</name>
    <name type="common">Yeast</name>
    <dbReference type="NCBI Taxonomy" id="5480"/>
    <lineage>
        <taxon>Eukaryota</taxon>
        <taxon>Fungi</taxon>
        <taxon>Dikarya</taxon>
        <taxon>Ascomycota</taxon>
        <taxon>Saccharomycotina</taxon>
        <taxon>Pichiomycetes</taxon>
        <taxon>Debaryomycetaceae</taxon>
        <taxon>Candida/Lodderomyces clade</taxon>
        <taxon>Candida</taxon>
    </lineage>
</organism>
<dbReference type="SUPFAM" id="SSF160059">
    <property type="entry name" value="PriA/YqbF domain"/>
    <property type="match status" value="1"/>
</dbReference>
<comment type="caution">
    <text evidence="10">The sequence shown here is derived from an EMBL/GenBank/DDBJ whole genome shotgun (WGS) entry which is preliminary data.</text>
</comment>
<dbReference type="InterPro" id="IPR010492">
    <property type="entry name" value="GINS_Psf3"/>
</dbReference>
<evidence type="ECO:0000256" key="1">
    <source>
        <dbReference type="ARBA" id="ARBA00004123"/>
    </source>
</evidence>
<evidence type="ECO:0000256" key="4">
    <source>
        <dbReference type="ARBA" id="ARBA00015140"/>
    </source>
</evidence>
<dbReference type="GO" id="GO:0071162">
    <property type="term" value="C:CMG complex"/>
    <property type="evidence" value="ECO:0007669"/>
    <property type="project" value="EnsemblFungi"/>
</dbReference>
<evidence type="ECO:0000256" key="2">
    <source>
        <dbReference type="ARBA" id="ARBA00006343"/>
    </source>
</evidence>
<dbReference type="GO" id="GO:0000785">
    <property type="term" value="C:chromatin"/>
    <property type="evidence" value="ECO:0007669"/>
    <property type="project" value="EnsemblFungi"/>
</dbReference>
<dbReference type="InterPro" id="IPR021151">
    <property type="entry name" value="GINS_A"/>
</dbReference>
<comment type="function">
    <text evidence="7">The GINS complex plays an essential role in the initiation of DNA replication.</text>
</comment>
<dbReference type="OrthoDB" id="10251744at2759"/>
<evidence type="ECO:0000256" key="5">
    <source>
        <dbReference type="ARBA" id="ARBA00022705"/>
    </source>
</evidence>
<dbReference type="GO" id="GO:1902975">
    <property type="term" value="P:mitotic DNA replication initiation"/>
    <property type="evidence" value="ECO:0007669"/>
    <property type="project" value="TreeGrafter"/>
</dbReference>
<dbReference type="AlphaFoldDB" id="A0A8X7NIR7"/>
<evidence type="ECO:0000259" key="8">
    <source>
        <dbReference type="Pfam" id="PF05916"/>
    </source>
</evidence>
<sequence>MSYYDIDDILADAEKLPCQFNHTIPGLGYLEGNPGKPIQKGTKLELPFWLAQILAVLDVHSSSDSTSFISLIDPDFINDKVLNAIKTDAKSLDLHKLSSQYYSMIIKWGKLFYEPKLIEQAMEMIKERSFEINNYASNIHSKHFNTEFIYTLDEFEKKLFRDTSDSNKLMRQWLKE</sequence>
<evidence type="ECO:0000256" key="3">
    <source>
        <dbReference type="ARBA" id="ARBA00011352"/>
    </source>
</evidence>
<dbReference type="Pfam" id="PF05916">
    <property type="entry name" value="Sld5"/>
    <property type="match status" value="1"/>
</dbReference>
<dbReference type="CDD" id="cd21693">
    <property type="entry name" value="GINS_B_Psf3"/>
    <property type="match status" value="1"/>
</dbReference>
<feature type="domain" description="DNA replication complex GINS protein PSF3 N-terminal" evidence="9">
    <location>
        <begin position="4"/>
        <end position="56"/>
    </location>
</feature>
<evidence type="ECO:0000256" key="6">
    <source>
        <dbReference type="ARBA" id="ARBA00023242"/>
    </source>
</evidence>
<dbReference type="PANTHER" id="PTHR22768:SF0">
    <property type="entry name" value="DNA REPLICATION COMPLEX GINS PROTEIN PSF3"/>
    <property type="match status" value="1"/>
</dbReference>
<dbReference type="Pfam" id="PF22466">
    <property type="entry name" value="PSF3_N"/>
    <property type="match status" value="1"/>
</dbReference>
<dbReference type="CDD" id="cd11713">
    <property type="entry name" value="GINS_A_psf3"/>
    <property type="match status" value="1"/>
</dbReference>
<feature type="domain" description="GINS subunit" evidence="8">
    <location>
        <begin position="77"/>
        <end position="174"/>
    </location>
</feature>
<keyword evidence="5 7" id="KW-0235">DNA replication</keyword>
<evidence type="ECO:0000256" key="7">
    <source>
        <dbReference type="RuleBase" id="RU367161"/>
    </source>
</evidence>
<name>A0A8X7NIR7_CANPA</name>
<accession>A0A8X7NIR7</accession>
<comment type="subunit">
    <text evidence="3">Component of the GINS complex which is a heterotetramer of SLD5, PSF1, PSF2 and PSF3.</text>
</comment>
<comment type="subcellular location">
    <subcellularLocation>
        <location evidence="1 7">Nucleus</location>
    </subcellularLocation>
</comment>
<dbReference type="InterPro" id="IPR055221">
    <property type="entry name" value="PSF3_N"/>
</dbReference>
<dbReference type="GO" id="GO:0000727">
    <property type="term" value="P:double-strand break repair via break-induced replication"/>
    <property type="evidence" value="ECO:0007669"/>
    <property type="project" value="EnsemblFungi"/>
</dbReference>
<dbReference type="Proteomes" id="UP000590412">
    <property type="component" value="Unassembled WGS sequence"/>
</dbReference>